<feature type="domain" description="Ribophorin II third" evidence="14">
    <location>
        <begin position="40"/>
        <end position="154"/>
    </location>
</feature>
<dbReference type="GO" id="GO:0006487">
    <property type="term" value="P:protein N-linked glycosylation"/>
    <property type="evidence" value="ECO:0007669"/>
    <property type="project" value="TreeGrafter"/>
</dbReference>
<feature type="transmembrane region" description="Helical" evidence="12">
    <location>
        <begin position="254"/>
        <end position="273"/>
    </location>
</feature>
<dbReference type="Proteomes" id="UP000077115">
    <property type="component" value="Unassembled WGS sequence"/>
</dbReference>
<evidence type="ECO:0000256" key="10">
    <source>
        <dbReference type="ARBA" id="ARBA00030078"/>
    </source>
</evidence>
<dbReference type="EMBL" id="DS022300">
    <property type="protein sequence ID" value="OAJ36536.1"/>
    <property type="molecule type" value="Genomic_DNA"/>
</dbReference>
<sequence length="291" mass="32017">MLLKVLGLVSTTFLAVLAATDLSVSVSQLALKSSTPGEKPNTVYLDYPETTANELSASSNSILSLSFKLHESASSGNQFIAQYVALAIENTESHTSATFLCTHSSSGHYTASLNLALEAIYMQLSQPSGQHTLTLFVSDNRIRPFKYPLGTVDLEIQPYLPKIKNEANDVFVIQPEITHTMRKEEKMPIQKLSYIFTAVTLSPWMLFFPMWRALGANINNLFFSVSTALFGMAFLSMLAVLLGILFMYWCSLTIFELIGYGLAAAIPTALLGHRTLVCCAHIRESTQIKGK</sequence>
<dbReference type="InterPro" id="IPR008814">
    <property type="entry name" value="Swp1"/>
</dbReference>
<dbReference type="Pfam" id="PF25147">
    <property type="entry name" value="Ribophorin_II_C"/>
    <property type="match status" value="1"/>
</dbReference>
<dbReference type="VEuPathDB" id="FungiDB:BDEG_20699"/>
<dbReference type="InterPro" id="IPR056790">
    <property type="entry name" value="Ribophorin_II_C"/>
</dbReference>
<reference evidence="16 17" key="2">
    <citation type="submission" date="2016-05" db="EMBL/GenBank/DDBJ databases">
        <title>Lineage-specific infection strategies underlie the spectrum of fungal disease in amphibians.</title>
        <authorList>
            <person name="Cuomo C.A."/>
            <person name="Farrer R.A."/>
            <person name="James T."/>
            <person name="Longcore J."/>
            <person name="Birren B."/>
        </authorList>
    </citation>
    <scope>NUCLEOTIDE SEQUENCE [LARGE SCALE GENOMIC DNA]</scope>
    <source>
        <strain evidence="16 17">JEL423</strain>
    </source>
</reference>
<feature type="chain" id="PRO_5044218883" description="Ribophorin II" evidence="13">
    <location>
        <begin position="19"/>
        <end position="291"/>
    </location>
</feature>
<evidence type="ECO:0000256" key="7">
    <source>
        <dbReference type="ARBA" id="ARBA00022824"/>
    </source>
</evidence>
<feature type="transmembrane region" description="Helical" evidence="12">
    <location>
        <begin position="192"/>
        <end position="214"/>
    </location>
</feature>
<dbReference type="AlphaFoldDB" id="A0A177W9S2"/>
<keyword evidence="8 12" id="KW-1133">Transmembrane helix</keyword>
<dbReference type="GO" id="GO:0008250">
    <property type="term" value="C:oligosaccharyltransferase complex"/>
    <property type="evidence" value="ECO:0007669"/>
    <property type="project" value="InterPro"/>
</dbReference>
<feature type="transmembrane region" description="Helical" evidence="12">
    <location>
        <begin position="221"/>
        <end position="248"/>
    </location>
</feature>
<comment type="pathway">
    <text evidence="3">Protein modification; protein glycosylation.</text>
</comment>
<name>A0A177W9S2_BATDL</name>
<dbReference type="Pfam" id="PF23860">
    <property type="entry name" value="Ribophorin_II_3rd"/>
    <property type="match status" value="1"/>
</dbReference>
<evidence type="ECO:0000313" key="16">
    <source>
        <dbReference type="EMBL" id="OAJ36536.1"/>
    </source>
</evidence>
<evidence type="ECO:0000256" key="13">
    <source>
        <dbReference type="SAM" id="SignalP"/>
    </source>
</evidence>
<dbReference type="OrthoDB" id="432292at2759"/>
<evidence type="ECO:0000256" key="6">
    <source>
        <dbReference type="ARBA" id="ARBA00022729"/>
    </source>
</evidence>
<proteinExistence type="inferred from homology"/>
<evidence type="ECO:0000259" key="14">
    <source>
        <dbReference type="Pfam" id="PF23860"/>
    </source>
</evidence>
<accession>A0A177W9S2</accession>
<keyword evidence="6 13" id="KW-0732">Signal</keyword>
<evidence type="ECO:0000259" key="15">
    <source>
        <dbReference type="Pfam" id="PF25147"/>
    </source>
</evidence>
<evidence type="ECO:0000256" key="4">
    <source>
        <dbReference type="ARBA" id="ARBA00009038"/>
    </source>
</evidence>
<dbReference type="STRING" id="403673.A0A177W9S2"/>
<feature type="signal peptide" evidence="13">
    <location>
        <begin position="1"/>
        <end position="18"/>
    </location>
</feature>
<evidence type="ECO:0000256" key="8">
    <source>
        <dbReference type="ARBA" id="ARBA00022989"/>
    </source>
</evidence>
<comment type="subcellular location">
    <subcellularLocation>
        <location evidence="2">Endoplasmic reticulum membrane</location>
        <topology evidence="2">Multi-pass membrane protein</topology>
    </subcellularLocation>
</comment>
<dbReference type="PANTHER" id="PTHR12640:SF0">
    <property type="entry name" value="DOLICHYL-DIPHOSPHOOLIGOSACCHARIDE--PROTEIN GLYCOSYLTRANSFERASE SUBUNIT 2"/>
    <property type="match status" value="1"/>
</dbReference>
<evidence type="ECO:0000256" key="5">
    <source>
        <dbReference type="ARBA" id="ARBA00022692"/>
    </source>
</evidence>
<evidence type="ECO:0000256" key="11">
    <source>
        <dbReference type="ARBA" id="ARBA00032139"/>
    </source>
</evidence>
<keyword evidence="5 12" id="KW-0812">Transmembrane</keyword>
<dbReference type="eggNOG" id="KOG2447">
    <property type="taxonomic scope" value="Eukaryota"/>
</dbReference>
<reference evidence="16 17" key="1">
    <citation type="submission" date="2006-10" db="EMBL/GenBank/DDBJ databases">
        <title>The Genome Sequence of Batrachochytrium dendrobatidis JEL423.</title>
        <authorList>
            <consortium name="The Broad Institute Genome Sequencing Platform"/>
            <person name="Birren B."/>
            <person name="Lander E."/>
            <person name="Galagan J."/>
            <person name="Cuomo C."/>
            <person name="Devon K."/>
            <person name="Jaffe D."/>
            <person name="Butler J."/>
            <person name="Alvarez P."/>
            <person name="Gnerre S."/>
            <person name="Grabherr M."/>
            <person name="Kleber M."/>
            <person name="Mauceli E."/>
            <person name="Brockman W."/>
            <person name="Young S."/>
            <person name="LaButti K."/>
            <person name="Sykes S."/>
            <person name="DeCaprio D."/>
            <person name="Crawford M."/>
            <person name="Koehrsen M."/>
            <person name="Engels R."/>
            <person name="Montgomery P."/>
            <person name="Pearson M."/>
            <person name="Howarth C."/>
            <person name="Larson L."/>
            <person name="White J."/>
            <person name="O'Leary S."/>
            <person name="Kodira C."/>
            <person name="Zeng Q."/>
            <person name="Yandava C."/>
            <person name="Alvarado L."/>
            <person name="Longcore J."/>
            <person name="James T."/>
        </authorList>
    </citation>
    <scope>NUCLEOTIDE SEQUENCE [LARGE SCALE GENOMIC DNA]</scope>
    <source>
        <strain evidence="16 17">JEL423</strain>
    </source>
</reference>
<evidence type="ECO:0000256" key="9">
    <source>
        <dbReference type="ARBA" id="ARBA00023136"/>
    </source>
</evidence>
<evidence type="ECO:0000256" key="12">
    <source>
        <dbReference type="SAM" id="Phobius"/>
    </source>
</evidence>
<comment type="function">
    <text evidence="1">Subunit of the oligosaccharyl transferase (OST) complex that catalyzes the initial transfer of a defined glycan (Glc(3)Man(9)GlcNAc(2) in eukaryotes) from the lipid carrier dolichol-pyrophosphate to an asparagine residue within an Asn-X-Ser/Thr consensus motif in nascent polypeptide chains, the first step in protein N-glycosylation. N-glycosylation occurs cotranslationally and the complex associates with the Sec61 complex at the channel-forming translocon complex that mediates protein translocation across the endoplasmic reticulum (ER). All subunits are required for a maximal enzyme activity.</text>
</comment>
<protein>
    <recommendedName>
        <fullName evidence="11">Ribophorin II</fullName>
    </recommendedName>
    <alternativeName>
        <fullName evidence="10">Ribophorin-2</fullName>
    </alternativeName>
</protein>
<dbReference type="UniPathway" id="UPA00378"/>
<dbReference type="InterPro" id="IPR055374">
    <property type="entry name" value="Ribophorin_II_3rd"/>
</dbReference>
<evidence type="ECO:0000256" key="3">
    <source>
        <dbReference type="ARBA" id="ARBA00004922"/>
    </source>
</evidence>
<organism evidence="16 17">
    <name type="scientific">Batrachochytrium dendrobatidis (strain JEL423)</name>
    <dbReference type="NCBI Taxonomy" id="403673"/>
    <lineage>
        <taxon>Eukaryota</taxon>
        <taxon>Fungi</taxon>
        <taxon>Fungi incertae sedis</taxon>
        <taxon>Chytridiomycota</taxon>
        <taxon>Chytridiomycota incertae sedis</taxon>
        <taxon>Chytridiomycetes</taxon>
        <taxon>Rhizophydiales</taxon>
        <taxon>Rhizophydiales incertae sedis</taxon>
        <taxon>Batrachochytrium</taxon>
    </lineage>
</organism>
<keyword evidence="7" id="KW-0256">Endoplasmic reticulum</keyword>
<comment type="similarity">
    <text evidence="4">Belongs to the SWP1 family.</text>
</comment>
<evidence type="ECO:0000256" key="1">
    <source>
        <dbReference type="ARBA" id="ARBA00002791"/>
    </source>
</evidence>
<dbReference type="PANTHER" id="PTHR12640">
    <property type="entry name" value="RIBOPHORIN II"/>
    <property type="match status" value="1"/>
</dbReference>
<gene>
    <name evidence="16" type="ORF">BDEG_20699</name>
</gene>
<evidence type="ECO:0000256" key="2">
    <source>
        <dbReference type="ARBA" id="ARBA00004477"/>
    </source>
</evidence>
<feature type="domain" description="Ribophorin II C-terminal" evidence="15">
    <location>
        <begin position="182"/>
        <end position="281"/>
    </location>
</feature>
<evidence type="ECO:0000313" key="17">
    <source>
        <dbReference type="Proteomes" id="UP000077115"/>
    </source>
</evidence>
<keyword evidence="9 12" id="KW-0472">Membrane</keyword>